<dbReference type="FunFam" id="3.30.70.2740:FF:000002">
    <property type="entry name" value="D-2-hydroxyglutarate dehydrogenase mitochondrial"/>
    <property type="match status" value="1"/>
</dbReference>
<keyword evidence="7" id="KW-0576">Peroxisome</keyword>
<evidence type="ECO:0000313" key="13">
    <source>
        <dbReference type="EMBL" id="RWS24624.1"/>
    </source>
</evidence>
<protein>
    <recommendedName>
        <fullName evidence="9">D-2-hydroxyglutarate dehydrogenase, mitochondrial</fullName>
        <ecNumber evidence="8">1.1.99.39</ecNumber>
    </recommendedName>
</protein>
<dbReference type="Pfam" id="PF01565">
    <property type="entry name" value="FAD_binding_4"/>
    <property type="match status" value="1"/>
</dbReference>
<dbReference type="GO" id="GO:0051990">
    <property type="term" value="F:(R)-2-hydroxyglutarate dehydrogenase activity"/>
    <property type="evidence" value="ECO:0007669"/>
    <property type="project" value="UniProtKB-EC"/>
</dbReference>
<evidence type="ECO:0000256" key="5">
    <source>
        <dbReference type="ARBA" id="ARBA00022827"/>
    </source>
</evidence>
<evidence type="ECO:0000256" key="3">
    <source>
        <dbReference type="ARBA" id="ARBA00008000"/>
    </source>
</evidence>
<dbReference type="GO" id="GO:0005739">
    <property type="term" value="C:mitochondrion"/>
    <property type="evidence" value="ECO:0007669"/>
    <property type="project" value="TreeGrafter"/>
</dbReference>
<comment type="function">
    <text evidence="10">Catalyzes the oxidation of D-2-hydroxyglutarate (D-2-HG) to alpha-ketoglutarate. Also catalyzes the oxidation of other D-2-hydroxyacids, such as D-malate (D-MAL) and D-lactate (D-LAC). Exhibits high activities towards D-2-HG and D-MAL but a very weak activity towards D-LAC.</text>
</comment>
<comment type="caution">
    <text evidence="13">The sequence shown here is derived from an EMBL/GenBank/DDBJ whole genome shotgun (WGS) entry which is preliminary data.</text>
</comment>
<dbReference type="EC" id="1.1.99.39" evidence="8"/>
<dbReference type="InterPro" id="IPR036318">
    <property type="entry name" value="FAD-bd_PCMH-like_sf"/>
</dbReference>
<dbReference type="InterPro" id="IPR016171">
    <property type="entry name" value="Vanillyl_alc_oxidase_C-sub2"/>
</dbReference>
<dbReference type="InterPro" id="IPR016166">
    <property type="entry name" value="FAD-bd_PCMH"/>
</dbReference>
<comment type="subcellular location">
    <subcellularLocation>
        <location evidence="2">Peroxisome</location>
    </subcellularLocation>
</comment>
<evidence type="ECO:0000256" key="6">
    <source>
        <dbReference type="ARBA" id="ARBA00023002"/>
    </source>
</evidence>
<keyword evidence="14" id="KW-1185">Reference proteome</keyword>
<dbReference type="Gene3D" id="3.30.465.10">
    <property type="match status" value="1"/>
</dbReference>
<evidence type="ECO:0000256" key="11">
    <source>
        <dbReference type="ARBA" id="ARBA00049267"/>
    </source>
</evidence>
<dbReference type="InterPro" id="IPR004113">
    <property type="entry name" value="FAD-bd_oxidored_4_C"/>
</dbReference>
<evidence type="ECO:0000256" key="7">
    <source>
        <dbReference type="ARBA" id="ARBA00023140"/>
    </source>
</evidence>
<dbReference type="PANTHER" id="PTHR43716:SF1">
    <property type="entry name" value="D-2-HYDROXYGLUTARATE DEHYDROGENASE, MITOCHONDRIAL"/>
    <property type="match status" value="1"/>
</dbReference>
<dbReference type="AlphaFoldDB" id="A0A443SAX3"/>
<dbReference type="InterPro" id="IPR016169">
    <property type="entry name" value="FAD-bd_PCMH_sub2"/>
</dbReference>
<evidence type="ECO:0000256" key="2">
    <source>
        <dbReference type="ARBA" id="ARBA00004275"/>
    </source>
</evidence>
<evidence type="ECO:0000313" key="14">
    <source>
        <dbReference type="Proteomes" id="UP000288716"/>
    </source>
</evidence>
<dbReference type="STRING" id="299467.A0A443SAX3"/>
<dbReference type="Gene3D" id="3.30.70.2190">
    <property type="match status" value="1"/>
</dbReference>
<dbReference type="Proteomes" id="UP000288716">
    <property type="component" value="Unassembled WGS sequence"/>
</dbReference>
<dbReference type="SUPFAM" id="SSF55103">
    <property type="entry name" value="FAD-linked oxidases, C-terminal domain"/>
    <property type="match status" value="1"/>
</dbReference>
<dbReference type="FunFam" id="3.30.70.2190:FF:000001">
    <property type="entry name" value="D-2-hydroxyglutarate dehydrogenase mitochondrial"/>
    <property type="match status" value="1"/>
</dbReference>
<comment type="similarity">
    <text evidence="3">Belongs to the FAD-binding oxidoreductase/transferase type 4 family.</text>
</comment>
<reference evidence="13 14" key="1">
    <citation type="journal article" date="2018" name="Gigascience">
        <title>Genomes of trombidid mites reveal novel predicted allergens and laterally-transferred genes associated with secondary metabolism.</title>
        <authorList>
            <person name="Dong X."/>
            <person name="Chaisiri K."/>
            <person name="Xia D."/>
            <person name="Armstrong S.D."/>
            <person name="Fang Y."/>
            <person name="Donnelly M.J."/>
            <person name="Kadowaki T."/>
            <person name="McGarry J.W."/>
            <person name="Darby A.C."/>
            <person name="Makepeace B.L."/>
        </authorList>
    </citation>
    <scope>NUCLEOTIDE SEQUENCE [LARGE SCALE GENOMIC DNA]</scope>
    <source>
        <strain evidence="13">UoL-UT</strain>
    </source>
</reference>
<keyword evidence="5" id="KW-0274">FAD</keyword>
<dbReference type="GO" id="GO:0005777">
    <property type="term" value="C:peroxisome"/>
    <property type="evidence" value="ECO:0007669"/>
    <property type="project" value="UniProtKB-SubCell"/>
</dbReference>
<dbReference type="SUPFAM" id="SSF56176">
    <property type="entry name" value="FAD-binding/transporter-associated domain-like"/>
    <property type="match status" value="1"/>
</dbReference>
<evidence type="ECO:0000256" key="4">
    <source>
        <dbReference type="ARBA" id="ARBA00022630"/>
    </source>
</evidence>
<dbReference type="InterPro" id="IPR051264">
    <property type="entry name" value="FAD-oxidored/transferase_4"/>
</dbReference>
<feature type="domain" description="FAD-binding PCMH-type" evidence="12">
    <location>
        <begin position="1"/>
        <end position="177"/>
    </location>
</feature>
<evidence type="ECO:0000259" key="12">
    <source>
        <dbReference type="PROSITE" id="PS51387"/>
    </source>
</evidence>
<dbReference type="FunFam" id="1.10.45.10:FF:000001">
    <property type="entry name" value="D-lactate dehydrogenase mitochondrial"/>
    <property type="match status" value="1"/>
</dbReference>
<evidence type="ECO:0000256" key="10">
    <source>
        <dbReference type="ARBA" id="ARBA00045410"/>
    </source>
</evidence>
<name>A0A443SAX3_9ACAR</name>
<gene>
    <name evidence="13" type="ORF">B4U80_00926</name>
</gene>
<dbReference type="EMBL" id="NCKV01004640">
    <property type="protein sequence ID" value="RWS24624.1"/>
    <property type="molecule type" value="Genomic_DNA"/>
</dbReference>
<keyword evidence="4" id="KW-0285">Flavoprotein</keyword>
<accession>A0A443SAX3</accession>
<dbReference type="Gene3D" id="3.30.70.2740">
    <property type="match status" value="1"/>
</dbReference>
<dbReference type="VEuPathDB" id="VectorBase:LDEU007416"/>
<evidence type="ECO:0000256" key="8">
    <source>
        <dbReference type="ARBA" id="ARBA00039003"/>
    </source>
</evidence>
<dbReference type="Gene3D" id="1.10.45.10">
    <property type="entry name" value="Vanillyl-alcohol Oxidase, Chain A, domain 4"/>
    <property type="match status" value="1"/>
</dbReference>
<comment type="cofactor">
    <cofactor evidence="1">
        <name>FAD</name>
        <dbReference type="ChEBI" id="CHEBI:57692"/>
    </cofactor>
</comment>
<feature type="non-terminal residue" evidence="13">
    <location>
        <position position="1"/>
    </location>
</feature>
<dbReference type="GO" id="GO:0071949">
    <property type="term" value="F:FAD binding"/>
    <property type="evidence" value="ECO:0007669"/>
    <property type="project" value="InterPro"/>
</dbReference>
<dbReference type="InterPro" id="IPR006094">
    <property type="entry name" value="Oxid_FAD_bind_N"/>
</dbReference>
<dbReference type="InterPro" id="IPR016164">
    <property type="entry name" value="FAD-linked_Oxase-like_C"/>
</dbReference>
<dbReference type="PROSITE" id="PS51387">
    <property type="entry name" value="FAD_PCMH"/>
    <property type="match status" value="1"/>
</dbReference>
<dbReference type="PANTHER" id="PTHR43716">
    <property type="entry name" value="D-2-HYDROXYGLUTARATE DEHYDROGENASE, MITOCHONDRIAL"/>
    <property type="match status" value="1"/>
</dbReference>
<keyword evidence="6" id="KW-0560">Oxidoreductase</keyword>
<dbReference type="Pfam" id="PF02913">
    <property type="entry name" value="FAD-oxidase_C"/>
    <property type="match status" value="1"/>
</dbReference>
<dbReference type="OrthoDB" id="5332616at2759"/>
<sequence length="426" mass="47425">RSKIALFPKCTDEVSKVLSYCSSRLLPVVVQGGKTSLVGGSVPTNDEIILNMSKMNKILSFDKLTGILECESGCVLQNLEEHVGQLEHTMPYDLGAKGSCQIGGNVATNAAGLHLIRYGSLHGNILGLEVVQASGTVTNLMSSMRKDNTGYDLKQLFIGSEGTLGVITKVMILCPPKPSCKMVLLLSLDNFESVLSLFRETKHKFSEYLSAFEMIDSQSMSAVVDNLKLSKPFNSTFYALVELSTNNIAFVESEVIQFLSSLMTSGIVKNGTYSSETHLVNKLWAYRELIPEALTRDGYCYKYDVSLPLCHYYELVNEMRKILQETNALRVCGYGHVGDFNLHLNITSKQFDEKILNLIEPHVYKWVSDKKGSISAEHGIRSKKRNYLHLSKSKEAIELMMQLKQLMDPKNILNPGKVLPEITSDE</sequence>
<evidence type="ECO:0000256" key="9">
    <source>
        <dbReference type="ARBA" id="ARBA00039639"/>
    </source>
</evidence>
<proteinExistence type="inferred from homology"/>
<evidence type="ECO:0000256" key="1">
    <source>
        <dbReference type="ARBA" id="ARBA00001974"/>
    </source>
</evidence>
<comment type="catalytic activity">
    <reaction evidence="11">
        <text>(R)-malate + A = oxaloacetate + AH2</text>
        <dbReference type="Rhea" id="RHEA:67460"/>
        <dbReference type="ChEBI" id="CHEBI:13193"/>
        <dbReference type="ChEBI" id="CHEBI:15588"/>
        <dbReference type="ChEBI" id="CHEBI:16452"/>
        <dbReference type="ChEBI" id="CHEBI:17499"/>
    </reaction>
    <physiologicalReaction direction="left-to-right" evidence="11">
        <dbReference type="Rhea" id="RHEA:67461"/>
    </physiologicalReaction>
</comment>
<organism evidence="13 14">
    <name type="scientific">Leptotrombidium deliense</name>
    <dbReference type="NCBI Taxonomy" id="299467"/>
    <lineage>
        <taxon>Eukaryota</taxon>
        <taxon>Metazoa</taxon>
        <taxon>Ecdysozoa</taxon>
        <taxon>Arthropoda</taxon>
        <taxon>Chelicerata</taxon>
        <taxon>Arachnida</taxon>
        <taxon>Acari</taxon>
        <taxon>Acariformes</taxon>
        <taxon>Trombidiformes</taxon>
        <taxon>Prostigmata</taxon>
        <taxon>Anystina</taxon>
        <taxon>Parasitengona</taxon>
        <taxon>Trombiculoidea</taxon>
        <taxon>Trombiculidae</taxon>
        <taxon>Leptotrombidium</taxon>
    </lineage>
</organism>
<dbReference type="FunFam" id="3.30.465.10:FF:000001">
    <property type="entry name" value="D-2-hydroxyglutarate dehydrogenase, mitochondrial"/>
    <property type="match status" value="1"/>
</dbReference>